<protein>
    <submittedName>
        <fullName evidence="1">Uncharacterized protein</fullName>
    </submittedName>
</protein>
<keyword evidence="1" id="KW-0614">Plasmid</keyword>
<name>H2AM33_9LACT</name>
<proteinExistence type="predicted"/>
<reference evidence="1" key="1">
    <citation type="journal article" date="2012" name="PLoS ONE">
        <title>Characterization of plasmids in a human clinical strain of Lactococcus garvieae.</title>
        <authorList>
            <person name="Aguado-Urda M."/>
            <person name="Gibello A."/>
            <person name="Blanco M.M."/>
            <person name="Lopez-Campos G.H."/>
            <person name="Cutuli M.T."/>
            <person name="Fernandez-Garayzabal J.F."/>
        </authorList>
    </citation>
    <scope>NUCLEOTIDE SEQUENCE [LARGE SCALE GENOMIC DNA]</scope>
    <source>
        <strain evidence="1">21881</strain>
        <plasmid evidence="1">pGL2</plasmid>
    </source>
</reference>
<organism evidence="1">
    <name type="scientific">Lactococcus garvieae</name>
    <dbReference type="NCBI Taxonomy" id="1363"/>
    <lineage>
        <taxon>Bacteria</taxon>
        <taxon>Bacillati</taxon>
        <taxon>Bacillota</taxon>
        <taxon>Bacilli</taxon>
        <taxon>Lactobacillales</taxon>
        <taxon>Streptococcaceae</taxon>
        <taxon>Lactococcus</taxon>
    </lineage>
</organism>
<dbReference type="EMBL" id="HE650696">
    <property type="protein sequence ID" value="CCF55365.1"/>
    <property type="molecule type" value="Genomic_DNA"/>
</dbReference>
<evidence type="ECO:0000313" key="1">
    <source>
        <dbReference type="EMBL" id="CCF55365.1"/>
    </source>
</evidence>
<dbReference type="RefSeq" id="WP_014386584.1">
    <property type="nucleotide sequence ID" value="NC_016981.1"/>
</dbReference>
<dbReference type="InterPro" id="IPR010133">
    <property type="entry name" value="Bacteriocin_signal_seq"/>
</dbReference>
<geneLocation type="plasmid" evidence="1">
    <name>pGL2</name>
</geneLocation>
<dbReference type="AlphaFoldDB" id="H2AM33"/>
<dbReference type="NCBIfam" id="TIGR01847">
    <property type="entry name" value="bacteriocin_sig"/>
    <property type="match status" value="1"/>
</dbReference>
<sequence length="71" mass="7369">MDNKSYVELSNEELQKINGGIGGALGNALAGLGNGLKQWNTTGFSEYNIGGGKVNNGKAPTSIPAYNPYGH</sequence>
<accession>H2AM33</accession>